<dbReference type="SMART" id="SM00866">
    <property type="entry name" value="UTRA"/>
    <property type="match status" value="1"/>
</dbReference>
<dbReference type="InterPro" id="IPR010248">
    <property type="entry name" value="His_ut_repres"/>
</dbReference>
<evidence type="ECO:0000313" key="6">
    <source>
        <dbReference type="EMBL" id="QND43772.1"/>
    </source>
</evidence>
<proteinExistence type="predicted"/>
<dbReference type="InterPro" id="IPR011663">
    <property type="entry name" value="UTRA"/>
</dbReference>
<dbReference type="Pfam" id="PF07702">
    <property type="entry name" value="UTRA"/>
    <property type="match status" value="1"/>
</dbReference>
<dbReference type="EMBL" id="CP050552">
    <property type="protein sequence ID" value="QND43772.1"/>
    <property type="molecule type" value="Genomic_DNA"/>
</dbReference>
<dbReference type="GO" id="GO:0003677">
    <property type="term" value="F:DNA binding"/>
    <property type="evidence" value="ECO:0007669"/>
    <property type="project" value="UniProtKB-UniRule"/>
</dbReference>
<dbReference type="PROSITE" id="PS50949">
    <property type="entry name" value="HTH_GNTR"/>
    <property type="match status" value="1"/>
</dbReference>
<keyword evidence="6" id="KW-0614">Plasmid</keyword>
<dbReference type="GO" id="GO:0045892">
    <property type="term" value="P:negative regulation of DNA-templated transcription"/>
    <property type="evidence" value="ECO:0007669"/>
    <property type="project" value="UniProtKB-UniRule"/>
</dbReference>
<keyword evidence="1" id="KW-0805">Transcription regulation</keyword>
<dbReference type="Proteomes" id="UP000515518">
    <property type="component" value="Plasmid p_1"/>
</dbReference>
<dbReference type="InterPro" id="IPR000524">
    <property type="entry name" value="Tscrpt_reg_HTH_GntR"/>
</dbReference>
<dbReference type="PANTHER" id="PTHR44846:SF16">
    <property type="entry name" value="TRANSCRIPTIONAL REGULATOR PHNF-RELATED"/>
    <property type="match status" value="1"/>
</dbReference>
<evidence type="ECO:0000259" key="5">
    <source>
        <dbReference type="PROSITE" id="PS50949"/>
    </source>
</evidence>
<dbReference type="Pfam" id="PF00392">
    <property type="entry name" value="GntR"/>
    <property type="match status" value="1"/>
</dbReference>
<accession>A0A7G6RNE0</accession>
<dbReference type="InterPro" id="IPR036388">
    <property type="entry name" value="WH-like_DNA-bd_sf"/>
</dbReference>
<dbReference type="Gene3D" id="3.40.1410.10">
    <property type="entry name" value="Chorismate lyase-like"/>
    <property type="match status" value="1"/>
</dbReference>
<gene>
    <name evidence="6" type="primary">hutC</name>
    <name evidence="6" type="ORF">HB770_31260</name>
</gene>
<name>A0A7G6RNE0_RHILV</name>
<keyword evidence="2" id="KW-0238">DNA-binding</keyword>
<dbReference type="Gene3D" id="1.10.10.10">
    <property type="entry name" value="Winged helix-like DNA-binding domain superfamily/Winged helix DNA-binding domain"/>
    <property type="match status" value="1"/>
</dbReference>
<dbReference type="CDD" id="cd07377">
    <property type="entry name" value="WHTH_GntR"/>
    <property type="match status" value="1"/>
</dbReference>
<geneLocation type="plasmid" evidence="6 7">
    <name>p_1</name>
</geneLocation>
<evidence type="ECO:0000256" key="4">
    <source>
        <dbReference type="NCBIfam" id="TIGR02018"/>
    </source>
</evidence>
<evidence type="ECO:0000313" key="7">
    <source>
        <dbReference type="Proteomes" id="UP000515518"/>
    </source>
</evidence>
<evidence type="ECO:0000256" key="3">
    <source>
        <dbReference type="ARBA" id="ARBA00023163"/>
    </source>
</evidence>
<evidence type="ECO:0000256" key="2">
    <source>
        <dbReference type="ARBA" id="ARBA00023125"/>
    </source>
</evidence>
<dbReference type="InterPro" id="IPR036390">
    <property type="entry name" value="WH_DNA-bd_sf"/>
</dbReference>
<dbReference type="InterPro" id="IPR028978">
    <property type="entry name" value="Chorismate_lyase_/UTRA_dom_sf"/>
</dbReference>
<dbReference type="GO" id="GO:0003700">
    <property type="term" value="F:DNA-binding transcription factor activity"/>
    <property type="evidence" value="ECO:0007669"/>
    <property type="project" value="UniProtKB-UniRule"/>
</dbReference>
<dbReference type="PANTHER" id="PTHR44846">
    <property type="entry name" value="MANNOSYL-D-GLYCERATE TRANSPORT/METABOLISM SYSTEM REPRESSOR MNGR-RELATED"/>
    <property type="match status" value="1"/>
</dbReference>
<evidence type="ECO:0000256" key="1">
    <source>
        <dbReference type="ARBA" id="ARBA00023015"/>
    </source>
</evidence>
<dbReference type="NCBIfam" id="TIGR02018">
    <property type="entry name" value="his_ut_repres"/>
    <property type="match status" value="1"/>
</dbReference>
<dbReference type="GO" id="GO:0006547">
    <property type="term" value="P:L-histidine metabolic process"/>
    <property type="evidence" value="ECO:0007669"/>
    <property type="project" value="UniProtKB-UniRule"/>
</dbReference>
<sequence>MAWRGCHDESSQTGPLSEARHYIRIKEQILADIAEGKLQPGDRVSSESELVAAFGVSRMTANRALRELMFEGVLKRSAGIGTFVSPKHLDVDLLQIRNIADEILERGHTHKAVVVKAGLMKADANVADALQLILGAEVMHSLIVHMENDQPIQVEERYVNPLVAPDYLSADFYSMTPHEYLTQVAPITAFEHIVQAVKPDRAIRKYLGLKNDHPCLRVFRRTWSGEAVVTCALLYYPGAQYRLEARSSKGPSKPVAILGEKQ</sequence>
<dbReference type="SMART" id="SM00345">
    <property type="entry name" value="HTH_GNTR"/>
    <property type="match status" value="1"/>
</dbReference>
<protein>
    <recommendedName>
        <fullName evidence="4">Histidine utilization repressor</fullName>
    </recommendedName>
</protein>
<keyword evidence="3" id="KW-0804">Transcription</keyword>
<dbReference type="InterPro" id="IPR050679">
    <property type="entry name" value="Bact_HTH_transcr_reg"/>
</dbReference>
<dbReference type="SUPFAM" id="SSF46785">
    <property type="entry name" value="Winged helix' DNA-binding domain"/>
    <property type="match status" value="1"/>
</dbReference>
<dbReference type="PRINTS" id="PR00035">
    <property type="entry name" value="HTHGNTR"/>
</dbReference>
<organism evidence="6 7">
    <name type="scientific">Rhizobium leguminosarum bv. viciae</name>
    <dbReference type="NCBI Taxonomy" id="387"/>
    <lineage>
        <taxon>Bacteria</taxon>
        <taxon>Pseudomonadati</taxon>
        <taxon>Pseudomonadota</taxon>
        <taxon>Alphaproteobacteria</taxon>
        <taxon>Hyphomicrobiales</taxon>
        <taxon>Rhizobiaceae</taxon>
        <taxon>Rhizobium/Agrobacterium group</taxon>
        <taxon>Rhizobium</taxon>
    </lineage>
</organism>
<feature type="domain" description="HTH gntR-type" evidence="5">
    <location>
        <begin position="19"/>
        <end position="87"/>
    </location>
</feature>
<reference evidence="7" key="1">
    <citation type="journal article" date="2020" name="Mol. Plant Microbe">
        <title>Rhizobial microsymbionts of the narrowly endemic Oxytropis species growing in Kamchatka are characterized by significant genetic diversity and possess a set of genes that are associated with T3SS and T6SS secretion systems and can affect the development of symbiosis.</title>
        <authorList>
            <person name="Safronova V."/>
            <person name="Guro P."/>
            <person name="Sazanova A."/>
            <person name="Kuznetsova I."/>
            <person name="Belimov A."/>
            <person name="Yakubov V."/>
            <person name="Chirak E."/>
            <person name="Afonin A."/>
            <person name="Gogolev Y."/>
            <person name="Andronov E."/>
            <person name="Tikhonovich I."/>
        </authorList>
    </citation>
    <scope>NUCLEOTIDE SEQUENCE [LARGE SCALE GENOMIC DNA]</scope>
    <source>
        <strain evidence="7">RCAM0610</strain>
        <plasmid evidence="7">p_1</plasmid>
    </source>
</reference>
<dbReference type="SUPFAM" id="SSF64288">
    <property type="entry name" value="Chorismate lyase-like"/>
    <property type="match status" value="1"/>
</dbReference>
<dbReference type="AlphaFoldDB" id="A0A7G6RNE0"/>